<evidence type="ECO:0000313" key="4">
    <source>
        <dbReference type="Proteomes" id="UP000234275"/>
    </source>
</evidence>
<organism evidence="3 4">
    <name type="scientific">Aspergillus steynii IBT 23096</name>
    <dbReference type="NCBI Taxonomy" id="1392250"/>
    <lineage>
        <taxon>Eukaryota</taxon>
        <taxon>Fungi</taxon>
        <taxon>Dikarya</taxon>
        <taxon>Ascomycota</taxon>
        <taxon>Pezizomycotina</taxon>
        <taxon>Eurotiomycetes</taxon>
        <taxon>Eurotiomycetidae</taxon>
        <taxon>Eurotiales</taxon>
        <taxon>Aspergillaceae</taxon>
        <taxon>Aspergillus</taxon>
        <taxon>Aspergillus subgen. Circumdati</taxon>
    </lineage>
</organism>
<sequence length="220" mass="25015">MDSIAEALGKLCVRIVYGPDANIPKSITRRRKENAPKSLPHKRARSLSISDDNKQGPLLIKIQTQDKKIFKKQQYFSLQTQSGLLAFLPPEIRVQIWRYVIASFDLHIVRAAKTLWAIECAGEGMAQRPLCFHDCWGVSDRPFAGYHGTTPGYCYSTRGYAKFRDGISLLQTCRLVQHSVPRKYISLQSCEYMERDLPIAGEHFGPKRAVHPPRRMEPGT</sequence>
<proteinExistence type="predicted"/>
<protein>
    <recommendedName>
        <fullName evidence="2">DUF7730 domain-containing protein</fullName>
    </recommendedName>
</protein>
<dbReference type="VEuPathDB" id="FungiDB:P170DRAFT_155155"/>
<evidence type="ECO:0000256" key="1">
    <source>
        <dbReference type="SAM" id="MobiDB-lite"/>
    </source>
</evidence>
<dbReference type="OrthoDB" id="4757095at2759"/>
<evidence type="ECO:0000313" key="3">
    <source>
        <dbReference type="EMBL" id="PLB50843.1"/>
    </source>
</evidence>
<dbReference type="Pfam" id="PF24864">
    <property type="entry name" value="DUF7730"/>
    <property type="match status" value="1"/>
</dbReference>
<dbReference type="Proteomes" id="UP000234275">
    <property type="component" value="Unassembled WGS sequence"/>
</dbReference>
<feature type="domain" description="DUF7730" evidence="2">
    <location>
        <begin position="79"/>
        <end position="175"/>
    </location>
</feature>
<dbReference type="InterPro" id="IPR056632">
    <property type="entry name" value="DUF7730"/>
</dbReference>
<accession>A0A2I2GD87</accession>
<comment type="caution">
    <text evidence="3">The sequence shown here is derived from an EMBL/GenBank/DDBJ whole genome shotgun (WGS) entry which is preliminary data.</text>
</comment>
<dbReference type="STRING" id="1392250.A0A2I2GD87"/>
<dbReference type="EMBL" id="MSFO01000003">
    <property type="protein sequence ID" value="PLB50843.1"/>
    <property type="molecule type" value="Genomic_DNA"/>
</dbReference>
<reference evidence="3 4" key="1">
    <citation type="submission" date="2016-12" db="EMBL/GenBank/DDBJ databases">
        <title>The genomes of Aspergillus section Nigri reveals drivers in fungal speciation.</title>
        <authorList>
            <consortium name="DOE Joint Genome Institute"/>
            <person name="Vesth T.C."/>
            <person name="Nybo J."/>
            <person name="Theobald S."/>
            <person name="Brandl J."/>
            <person name="Frisvad J.C."/>
            <person name="Nielsen K.F."/>
            <person name="Lyhne E.K."/>
            <person name="Kogle M.E."/>
            <person name="Kuo A."/>
            <person name="Riley R."/>
            <person name="Clum A."/>
            <person name="Nolan M."/>
            <person name="Lipzen A."/>
            <person name="Salamov A."/>
            <person name="Henrissat B."/>
            <person name="Wiebenga A."/>
            <person name="De Vries R.P."/>
            <person name="Grigoriev I.V."/>
            <person name="Mortensen U.H."/>
            <person name="Andersen M.R."/>
            <person name="Baker S.E."/>
        </authorList>
    </citation>
    <scope>NUCLEOTIDE SEQUENCE [LARGE SCALE GENOMIC DNA]</scope>
    <source>
        <strain evidence="3 4">IBT 23096</strain>
    </source>
</reference>
<dbReference type="GeneID" id="36550235"/>
<keyword evidence="4" id="KW-1185">Reference proteome</keyword>
<feature type="region of interest" description="Disordered" evidence="1">
    <location>
        <begin position="27"/>
        <end position="51"/>
    </location>
</feature>
<gene>
    <name evidence="3" type="ORF">P170DRAFT_155155</name>
</gene>
<dbReference type="RefSeq" id="XP_024706145.1">
    <property type="nucleotide sequence ID" value="XM_024842538.1"/>
</dbReference>
<dbReference type="AlphaFoldDB" id="A0A2I2GD87"/>
<evidence type="ECO:0000259" key="2">
    <source>
        <dbReference type="Pfam" id="PF24864"/>
    </source>
</evidence>
<name>A0A2I2GD87_9EURO</name>